<name>A0A841PRW8_9BACL</name>
<dbReference type="SUPFAM" id="SSF52402">
    <property type="entry name" value="Adenine nucleotide alpha hydrolases-like"/>
    <property type="match status" value="1"/>
</dbReference>
<evidence type="ECO:0000259" key="2">
    <source>
        <dbReference type="Pfam" id="PF00582"/>
    </source>
</evidence>
<reference evidence="3 4" key="1">
    <citation type="submission" date="2020-08" db="EMBL/GenBank/DDBJ databases">
        <title>Genomic Encyclopedia of Type Strains, Phase IV (KMG-IV): sequencing the most valuable type-strain genomes for metagenomic binning, comparative biology and taxonomic classification.</title>
        <authorList>
            <person name="Goeker M."/>
        </authorList>
    </citation>
    <scope>NUCLEOTIDE SEQUENCE [LARGE SCALE GENOMIC DNA]</scope>
    <source>
        <strain evidence="3 4">DSM 21769</strain>
    </source>
</reference>
<dbReference type="AlphaFoldDB" id="A0A841PRW8"/>
<dbReference type="RefSeq" id="WP_184405872.1">
    <property type="nucleotide sequence ID" value="NZ_JACHHJ010000008.1"/>
</dbReference>
<evidence type="ECO:0000313" key="4">
    <source>
        <dbReference type="Proteomes" id="UP000568839"/>
    </source>
</evidence>
<comment type="caution">
    <text evidence="3">The sequence shown here is derived from an EMBL/GenBank/DDBJ whole genome shotgun (WGS) entry which is preliminary data.</text>
</comment>
<dbReference type="PRINTS" id="PR01438">
    <property type="entry name" value="UNVRSLSTRESS"/>
</dbReference>
<keyword evidence="4" id="KW-1185">Reference proteome</keyword>
<feature type="domain" description="UspA" evidence="2">
    <location>
        <begin position="5"/>
        <end position="143"/>
    </location>
</feature>
<dbReference type="InterPro" id="IPR006016">
    <property type="entry name" value="UspA"/>
</dbReference>
<sequence length="149" mass="16691">MSQNYEKILVAVDDSSAAELGLKKAIVLAKQNMSHLVLVHVIDIRTYGLVERGDVKYRSNIAAKRRQMLNQYQAACYHEGVPSTSAELSFGNPVSVIAKEMVKKHQPNLIVLGISRRNGLEKWLKGDFQQRLSQQVPCDLLTIQVDKTS</sequence>
<gene>
    <name evidence="3" type="ORF">HNR44_003552</name>
</gene>
<dbReference type="InterPro" id="IPR006015">
    <property type="entry name" value="Universal_stress_UspA"/>
</dbReference>
<protein>
    <submittedName>
        <fullName evidence="3">Nucleotide-binding universal stress UspA family protein</fullName>
    </submittedName>
</protein>
<dbReference type="PANTHER" id="PTHR46268">
    <property type="entry name" value="STRESS RESPONSE PROTEIN NHAX"/>
    <property type="match status" value="1"/>
</dbReference>
<organism evidence="3 4">
    <name type="scientific">Geomicrobium halophilum</name>
    <dbReference type="NCBI Taxonomy" id="549000"/>
    <lineage>
        <taxon>Bacteria</taxon>
        <taxon>Bacillati</taxon>
        <taxon>Bacillota</taxon>
        <taxon>Bacilli</taxon>
        <taxon>Bacillales</taxon>
        <taxon>Geomicrobium</taxon>
    </lineage>
</organism>
<dbReference type="Pfam" id="PF00582">
    <property type="entry name" value="Usp"/>
    <property type="match status" value="1"/>
</dbReference>
<proteinExistence type="inferred from homology"/>
<evidence type="ECO:0000256" key="1">
    <source>
        <dbReference type="ARBA" id="ARBA00008791"/>
    </source>
</evidence>
<dbReference type="CDD" id="cd00293">
    <property type="entry name" value="USP-like"/>
    <property type="match status" value="1"/>
</dbReference>
<dbReference type="InterPro" id="IPR014729">
    <property type="entry name" value="Rossmann-like_a/b/a_fold"/>
</dbReference>
<dbReference type="Proteomes" id="UP000568839">
    <property type="component" value="Unassembled WGS sequence"/>
</dbReference>
<accession>A0A841PRW8</accession>
<dbReference type="PANTHER" id="PTHR46268:SF6">
    <property type="entry name" value="UNIVERSAL STRESS PROTEIN UP12"/>
    <property type="match status" value="1"/>
</dbReference>
<dbReference type="EMBL" id="JACHHJ010000008">
    <property type="protein sequence ID" value="MBB6451539.1"/>
    <property type="molecule type" value="Genomic_DNA"/>
</dbReference>
<dbReference type="Gene3D" id="3.40.50.620">
    <property type="entry name" value="HUPs"/>
    <property type="match status" value="1"/>
</dbReference>
<comment type="similarity">
    <text evidence="1">Belongs to the universal stress protein A family.</text>
</comment>
<evidence type="ECO:0000313" key="3">
    <source>
        <dbReference type="EMBL" id="MBB6451539.1"/>
    </source>
</evidence>